<dbReference type="OrthoDB" id="9804874at2"/>
<feature type="transmembrane region" description="Helical" evidence="8">
    <location>
        <begin position="397"/>
        <end position="418"/>
    </location>
</feature>
<comment type="subcellular location">
    <subcellularLocation>
        <location evidence="1 8">Cell membrane</location>
        <topology evidence="1 8">Multi-pass membrane protein</topology>
    </subcellularLocation>
</comment>
<keyword evidence="5 8" id="KW-0812">Transmembrane</keyword>
<evidence type="ECO:0000313" key="10">
    <source>
        <dbReference type="Proteomes" id="UP000216024"/>
    </source>
</evidence>
<proteinExistence type="inferred from homology"/>
<dbReference type="NCBIfam" id="TIGR00835">
    <property type="entry name" value="agcS"/>
    <property type="match status" value="1"/>
</dbReference>
<evidence type="ECO:0000256" key="7">
    <source>
        <dbReference type="ARBA" id="ARBA00023136"/>
    </source>
</evidence>
<keyword evidence="7 8" id="KW-0472">Membrane</keyword>
<dbReference type="InterPro" id="IPR001463">
    <property type="entry name" value="Na/Ala_symport"/>
</dbReference>
<feature type="transmembrane region" description="Helical" evidence="8">
    <location>
        <begin position="351"/>
        <end position="376"/>
    </location>
</feature>
<evidence type="ECO:0000256" key="3">
    <source>
        <dbReference type="ARBA" id="ARBA00022448"/>
    </source>
</evidence>
<comment type="caution">
    <text evidence="9">The sequence shown here is derived from an EMBL/GenBank/DDBJ whole genome shotgun (WGS) entry which is preliminary data.</text>
</comment>
<keyword evidence="3 8" id="KW-0813">Transport</keyword>
<dbReference type="RefSeq" id="WP_095135009.1">
    <property type="nucleotide sequence ID" value="NZ_NIBG01000021.1"/>
</dbReference>
<feature type="transmembrane region" description="Helical" evidence="8">
    <location>
        <begin position="310"/>
        <end position="331"/>
    </location>
</feature>
<evidence type="ECO:0000256" key="8">
    <source>
        <dbReference type="RuleBase" id="RU363064"/>
    </source>
</evidence>
<dbReference type="PANTHER" id="PTHR30330">
    <property type="entry name" value="AGSS FAMILY TRANSPORTER, SODIUM-ALANINE"/>
    <property type="match status" value="1"/>
</dbReference>
<keyword evidence="4 8" id="KW-1003">Cell membrane</keyword>
<evidence type="ECO:0000313" key="9">
    <source>
        <dbReference type="EMBL" id="PAB57946.1"/>
    </source>
</evidence>
<evidence type="ECO:0000256" key="2">
    <source>
        <dbReference type="ARBA" id="ARBA00009261"/>
    </source>
</evidence>
<feature type="transmembrane region" description="Helical" evidence="8">
    <location>
        <begin position="216"/>
        <end position="237"/>
    </location>
</feature>
<evidence type="ECO:0000256" key="5">
    <source>
        <dbReference type="ARBA" id="ARBA00022692"/>
    </source>
</evidence>
<gene>
    <name evidence="9" type="ORF">CCE28_17430</name>
</gene>
<dbReference type="Pfam" id="PF01235">
    <property type="entry name" value="Na_Ala_symp"/>
    <property type="match status" value="1"/>
</dbReference>
<sequence length="481" mass="52251">MAQFLDKLVGWLWGTPLILTILFTGIFFTALSGFFQFRFFGHIMKETFGKMLKKDESEDEGILSPFEAVSTAIGGSVGVGNIGGVATAIAVGGPGAVFWMWVTALVGMLIKNVEVTLAVYYRRTDEEGKPYGGPTYYMERGLGEEKGFKAWGILAFIFGAGIFTTFFITLQNYTVSEAVSSTLGVNMIVVSFAFLALTYLCIWGGIPALGRIAGKLVPFMCLFYVCGGIIIILMNISNLGESFGLIFGSAFNGMAAVGGFTGAAFAQVIRMGVARSVYSNEAGWGTSPMIHSTAKTDHPIRQGLWGSFEVFVDTIIVCTITALIIIITGHWSSGVSGATLTLNAFEAGLGYTGRFIVAIGVFLFGLTTASGWYSYYEILLRHLFKDNPSKKNTILKIYKATYAIPGFLLVVMAVTIGLPGKAVWLFADITSAIPTFVNIIVILTLSGTYFKLLKDYKARHLGIGEVDENFKIFYEEKNKNI</sequence>
<keyword evidence="10" id="KW-1185">Reference proteome</keyword>
<accession>A0A267MEH5</accession>
<dbReference type="EMBL" id="NIBG01000021">
    <property type="protein sequence ID" value="PAB57946.1"/>
    <property type="molecule type" value="Genomic_DNA"/>
</dbReference>
<evidence type="ECO:0000256" key="4">
    <source>
        <dbReference type="ARBA" id="ARBA00022475"/>
    </source>
</evidence>
<feature type="transmembrane region" description="Helical" evidence="8">
    <location>
        <begin position="188"/>
        <end position="209"/>
    </location>
</feature>
<dbReference type="Gene3D" id="1.20.1740.10">
    <property type="entry name" value="Amino acid/polyamine transporter I"/>
    <property type="match status" value="1"/>
</dbReference>
<dbReference type="AlphaFoldDB" id="A0A267MEH5"/>
<dbReference type="GO" id="GO:0005283">
    <property type="term" value="F:amino acid:sodium symporter activity"/>
    <property type="evidence" value="ECO:0007669"/>
    <property type="project" value="InterPro"/>
</dbReference>
<feature type="transmembrane region" description="Helical" evidence="8">
    <location>
        <begin position="148"/>
        <end position="168"/>
    </location>
</feature>
<dbReference type="Proteomes" id="UP000216024">
    <property type="component" value="Unassembled WGS sequence"/>
</dbReference>
<organism evidence="9 10">
    <name type="scientific">Anaeromicrobium sediminis</name>
    <dbReference type="NCBI Taxonomy" id="1478221"/>
    <lineage>
        <taxon>Bacteria</taxon>
        <taxon>Bacillati</taxon>
        <taxon>Bacillota</taxon>
        <taxon>Clostridia</taxon>
        <taxon>Peptostreptococcales</taxon>
        <taxon>Thermotaleaceae</taxon>
        <taxon>Anaeromicrobium</taxon>
    </lineage>
</organism>
<feature type="transmembrane region" description="Helical" evidence="8">
    <location>
        <begin position="424"/>
        <end position="450"/>
    </location>
</feature>
<feature type="transmembrane region" description="Helical" evidence="8">
    <location>
        <begin position="12"/>
        <end position="35"/>
    </location>
</feature>
<comment type="similarity">
    <text evidence="2 8">Belongs to the alanine or glycine:cation symporter (AGCS) (TC 2.A.25) family.</text>
</comment>
<dbReference type="PRINTS" id="PR00175">
    <property type="entry name" value="NAALASMPORT"/>
</dbReference>
<evidence type="ECO:0000256" key="6">
    <source>
        <dbReference type="ARBA" id="ARBA00022989"/>
    </source>
</evidence>
<name>A0A267MEH5_9FIRM</name>
<reference evidence="9 10" key="1">
    <citation type="submission" date="2017-06" db="EMBL/GenBank/DDBJ databases">
        <title>Draft genome sequence of anaerobic fermentative bacterium Anaeromicrobium sediminis DY2726D isolated from West Pacific Ocean sediments.</title>
        <authorList>
            <person name="Zeng X."/>
        </authorList>
    </citation>
    <scope>NUCLEOTIDE SEQUENCE [LARGE SCALE GENOMIC DNA]</scope>
    <source>
        <strain evidence="9 10">DY2726D</strain>
    </source>
</reference>
<evidence type="ECO:0000256" key="1">
    <source>
        <dbReference type="ARBA" id="ARBA00004651"/>
    </source>
</evidence>
<dbReference type="GO" id="GO:0005886">
    <property type="term" value="C:plasma membrane"/>
    <property type="evidence" value="ECO:0007669"/>
    <property type="project" value="UniProtKB-SubCell"/>
</dbReference>
<keyword evidence="6 8" id="KW-1133">Transmembrane helix</keyword>
<keyword evidence="8" id="KW-0769">Symport</keyword>
<protein>
    <submittedName>
        <fullName evidence="9">Sodium:alanine symporter family protein</fullName>
    </submittedName>
</protein>
<feature type="transmembrane region" description="Helical" evidence="8">
    <location>
        <begin position="243"/>
        <end position="266"/>
    </location>
</feature>
<dbReference type="PROSITE" id="PS00873">
    <property type="entry name" value="NA_ALANINE_SYMP"/>
    <property type="match status" value="1"/>
</dbReference>
<dbReference type="PANTHER" id="PTHR30330:SF14">
    <property type="entry name" value="SODIUM_AMINO ACID (ALANINE) SYMPORTER"/>
    <property type="match status" value="1"/>
</dbReference>